<reference evidence="6 7" key="1">
    <citation type="journal article" date="2019" name="Nat. Plants">
        <title>Stout camphor tree genome fills gaps in understanding of flowering plant genome evolution.</title>
        <authorList>
            <person name="Chaw S.M."/>
            <person name="Liu Y.C."/>
            <person name="Wu Y.W."/>
            <person name="Wang H.Y."/>
            <person name="Lin C.I."/>
            <person name="Wu C.S."/>
            <person name="Ke H.M."/>
            <person name="Chang L.Y."/>
            <person name="Hsu C.Y."/>
            <person name="Yang H.T."/>
            <person name="Sudianto E."/>
            <person name="Hsu M.H."/>
            <person name="Wu K.P."/>
            <person name="Wang L.N."/>
            <person name="Leebens-Mack J.H."/>
            <person name="Tsai I.J."/>
        </authorList>
    </citation>
    <scope>NUCLEOTIDE SEQUENCE [LARGE SCALE GENOMIC DNA]</scope>
    <source>
        <strain evidence="7">cv. Chaw 1501</strain>
        <tissue evidence="6">Young leaves</tissue>
    </source>
</reference>
<dbReference type="EMBL" id="QPKB01000001">
    <property type="protein sequence ID" value="RWR74720.1"/>
    <property type="molecule type" value="Genomic_DNA"/>
</dbReference>
<sequence>MGVCYGMLGSSLPSKPEVIQMYKARNIGRMRLYDPNQDALNALRGSNIQVMLGVPNDQLQRMTTQSEANTWVQNNVRNYSPAVKFSYIVVGNEVIPGGQAQFVLPAMRNIYNAIVAAGLQGQIKVSTSVDTGVLDAASYPPSKGFFKDAARATLGPIVQFLASTQAPLLVNVYPYISYIDNTGSIKLPYALFTSPSVVVTDGQYQYQNLFDAMVDTMYAALEKVSGSSVEIVVSESGWPSGGGNPAATVENARTYNQNLIQHVKKGTPKRSGKAIQAYIFAMFNENQKRIDGAQSIGVCYGMQGSDLPTKPEVIELYKTQNIGRMRLYDPNQEALNALRGSNIEVILGLPNENLQQMTSESEAKTWVQNNVLNYYPDVKFVYIAVSNEVIPGDQAQLVLPVMRNIYSAIAAAGLQGQIKVSTAVAYGVLGVSYPPSDGSFSDGARATLEPIVQFLASNQAPLLVNVYPYISYIDGAGSIQLPYALFTSPSVVVTDGQYQYQNLFDAMVDALYSALERVGGSSVEIVVSESGWPSGGGNPAATVDNARTYNQNLIQHVKNGTPKRSGKAIQTYIFAMFNENQKPIDGHLGEAERHFGLFNPDKSPVYQINFN</sequence>
<dbReference type="OrthoDB" id="941679at2759"/>
<evidence type="ECO:0000313" key="7">
    <source>
        <dbReference type="Proteomes" id="UP000283530"/>
    </source>
</evidence>
<dbReference type="GO" id="GO:0004553">
    <property type="term" value="F:hydrolase activity, hydrolyzing O-glycosyl compounds"/>
    <property type="evidence" value="ECO:0007669"/>
    <property type="project" value="InterPro"/>
</dbReference>
<keyword evidence="2 5" id="KW-0378">Hydrolase</keyword>
<evidence type="ECO:0000256" key="4">
    <source>
        <dbReference type="RuleBase" id="RU004335"/>
    </source>
</evidence>
<dbReference type="AlphaFoldDB" id="A0A443N884"/>
<organism evidence="6 7">
    <name type="scientific">Cinnamomum micranthum f. kanehirae</name>
    <dbReference type="NCBI Taxonomy" id="337451"/>
    <lineage>
        <taxon>Eukaryota</taxon>
        <taxon>Viridiplantae</taxon>
        <taxon>Streptophyta</taxon>
        <taxon>Embryophyta</taxon>
        <taxon>Tracheophyta</taxon>
        <taxon>Spermatophyta</taxon>
        <taxon>Magnoliopsida</taxon>
        <taxon>Magnoliidae</taxon>
        <taxon>Laurales</taxon>
        <taxon>Lauraceae</taxon>
        <taxon>Cinnamomum</taxon>
    </lineage>
</organism>
<dbReference type="GO" id="GO:0005975">
    <property type="term" value="P:carbohydrate metabolic process"/>
    <property type="evidence" value="ECO:0007669"/>
    <property type="project" value="InterPro"/>
</dbReference>
<keyword evidence="3 5" id="KW-0326">Glycosidase</keyword>
<comment type="caution">
    <text evidence="6">The sequence shown here is derived from an EMBL/GenBank/DDBJ whole genome shotgun (WGS) entry which is preliminary data.</text>
</comment>
<dbReference type="InterPro" id="IPR017853">
    <property type="entry name" value="GH"/>
</dbReference>
<dbReference type="Gene3D" id="3.20.20.80">
    <property type="entry name" value="Glycosidases"/>
    <property type="match status" value="2"/>
</dbReference>
<dbReference type="PANTHER" id="PTHR32227">
    <property type="entry name" value="GLUCAN ENDO-1,3-BETA-GLUCOSIDASE BG1-RELATED-RELATED"/>
    <property type="match status" value="1"/>
</dbReference>
<dbReference type="PROSITE" id="PS00587">
    <property type="entry name" value="GLYCOSYL_HYDROL_F17"/>
    <property type="match status" value="2"/>
</dbReference>
<accession>A0A443N884</accession>
<dbReference type="FunFam" id="3.20.20.80:FF:000010">
    <property type="entry name" value="glucan endo-1,3-beta-glucosidase, basic"/>
    <property type="match status" value="2"/>
</dbReference>
<keyword evidence="7" id="KW-1185">Reference proteome</keyword>
<dbReference type="InterPro" id="IPR000490">
    <property type="entry name" value="Glyco_hydro_17"/>
</dbReference>
<protein>
    <submittedName>
        <fullName evidence="6">Glucan endo-1,3-beta-glucosidase, acidic isoform</fullName>
    </submittedName>
</protein>
<evidence type="ECO:0000256" key="2">
    <source>
        <dbReference type="ARBA" id="ARBA00022801"/>
    </source>
</evidence>
<gene>
    <name evidence="6" type="ORF">CKAN_00306300</name>
</gene>
<evidence type="ECO:0000313" key="6">
    <source>
        <dbReference type="EMBL" id="RWR74720.1"/>
    </source>
</evidence>
<name>A0A443N884_9MAGN</name>
<evidence type="ECO:0000256" key="3">
    <source>
        <dbReference type="ARBA" id="ARBA00023295"/>
    </source>
</evidence>
<proteinExistence type="inferred from homology"/>
<comment type="similarity">
    <text evidence="1 4">Belongs to the glycosyl hydrolase 17 family.</text>
</comment>
<dbReference type="Proteomes" id="UP000283530">
    <property type="component" value="Unassembled WGS sequence"/>
</dbReference>
<dbReference type="Pfam" id="PF00332">
    <property type="entry name" value="Glyco_hydro_17"/>
    <property type="match status" value="2"/>
</dbReference>
<evidence type="ECO:0000256" key="5">
    <source>
        <dbReference type="RuleBase" id="RU004336"/>
    </source>
</evidence>
<evidence type="ECO:0000256" key="1">
    <source>
        <dbReference type="ARBA" id="ARBA00008773"/>
    </source>
</evidence>
<dbReference type="STRING" id="337451.A0A443N884"/>
<dbReference type="InterPro" id="IPR044965">
    <property type="entry name" value="Glyco_hydro_17_plant"/>
</dbReference>
<dbReference type="SUPFAM" id="SSF51445">
    <property type="entry name" value="(Trans)glycosidases"/>
    <property type="match status" value="2"/>
</dbReference>